<proteinExistence type="predicted"/>
<keyword evidence="2" id="KW-1185">Reference proteome</keyword>
<accession>A0A371CZC4</accession>
<reference evidence="1 2" key="1">
    <citation type="journal article" date="2018" name="Biotechnol. Biofuels">
        <title>Integrative visual omics of the white-rot fungus Polyporus brumalis exposes the biotechnological potential of its oxidative enzymes for delignifying raw plant biomass.</title>
        <authorList>
            <person name="Miyauchi S."/>
            <person name="Rancon A."/>
            <person name="Drula E."/>
            <person name="Hage H."/>
            <person name="Chaduli D."/>
            <person name="Favel A."/>
            <person name="Grisel S."/>
            <person name="Henrissat B."/>
            <person name="Herpoel-Gimbert I."/>
            <person name="Ruiz-Duenas F.J."/>
            <person name="Chevret D."/>
            <person name="Hainaut M."/>
            <person name="Lin J."/>
            <person name="Wang M."/>
            <person name="Pangilinan J."/>
            <person name="Lipzen A."/>
            <person name="Lesage-Meessen L."/>
            <person name="Navarro D."/>
            <person name="Riley R."/>
            <person name="Grigoriev I.V."/>
            <person name="Zhou S."/>
            <person name="Raouche S."/>
            <person name="Rosso M.N."/>
        </authorList>
    </citation>
    <scope>NUCLEOTIDE SEQUENCE [LARGE SCALE GENOMIC DNA]</scope>
    <source>
        <strain evidence="1 2">BRFM 1820</strain>
    </source>
</reference>
<gene>
    <name evidence="1" type="ORF">OH76DRAFT_935920</name>
</gene>
<dbReference type="Proteomes" id="UP000256964">
    <property type="component" value="Unassembled WGS sequence"/>
</dbReference>
<dbReference type="EMBL" id="KZ857435">
    <property type="protein sequence ID" value="RDX45631.1"/>
    <property type="molecule type" value="Genomic_DNA"/>
</dbReference>
<sequence>MDRQNFIDALEQPPMFHIWPLQSRRTNVCPRSPPATTVPSKSSLLRKATCPSIATSRTTIPDLRRRRTDNRIEQLAKYKSKVAPRYAPLPLGRTPRRAVSLYTLVWRPIFLVIEDRRGSSAGTSSTEVRVLLKSQASNETRYWVDTQMFVEELQKGPSRISGERLALSPSSNDPEFQCRPCQCIRAQWHTQRCFRSHVIRWRVRLPIGQPRSSTELDVAHLCRRLHICLRVASRISSKVMQILVFVSVAIRDRRHVPTSSVVSFYGRCFQVTTTTGTFPHDFLSP</sequence>
<dbReference type="AlphaFoldDB" id="A0A371CZC4"/>
<name>A0A371CZC4_9APHY</name>
<evidence type="ECO:0000313" key="2">
    <source>
        <dbReference type="Proteomes" id="UP000256964"/>
    </source>
</evidence>
<evidence type="ECO:0000313" key="1">
    <source>
        <dbReference type="EMBL" id="RDX45631.1"/>
    </source>
</evidence>
<organism evidence="1 2">
    <name type="scientific">Lentinus brumalis</name>
    <dbReference type="NCBI Taxonomy" id="2498619"/>
    <lineage>
        <taxon>Eukaryota</taxon>
        <taxon>Fungi</taxon>
        <taxon>Dikarya</taxon>
        <taxon>Basidiomycota</taxon>
        <taxon>Agaricomycotina</taxon>
        <taxon>Agaricomycetes</taxon>
        <taxon>Polyporales</taxon>
        <taxon>Polyporaceae</taxon>
        <taxon>Lentinus</taxon>
    </lineage>
</organism>
<protein>
    <submittedName>
        <fullName evidence="1">Uncharacterized protein</fullName>
    </submittedName>
</protein>